<organism evidence="1 2">
    <name type="scientific">Ancylostoma ceylanicum</name>
    <dbReference type="NCBI Taxonomy" id="53326"/>
    <lineage>
        <taxon>Eukaryota</taxon>
        <taxon>Metazoa</taxon>
        <taxon>Ecdysozoa</taxon>
        <taxon>Nematoda</taxon>
        <taxon>Chromadorea</taxon>
        <taxon>Rhabditida</taxon>
        <taxon>Rhabditina</taxon>
        <taxon>Rhabditomorpha</taxon>
        <taxon>Strongyloidea</taxon>
        <taxon>Ancylostomatidae</taxon>
        <taxon>Ancylostomatinae</taxon>
        <taxon>Ancylostoma</taxon>
    </lineage>
</organism>
<name>A0A016TV03_9BILA</name>
<keyword evidence="2" id="KW-1185">Reference proteome</keyword>
<evidence type="ECO:0000313" key="2">
    <source>
        <dbReference type="Proteomes" id="UP000024635"/>
    </source>
</evidence>
<evidence type="ECO:0000313" key="1">
    <source>
        <dbReference type="EMBL" id="EYC06556.1"/>
    </source>
</evidence>
<accession>A0A016TV03</accession>
<reference evidence="2" key="1">
    <citation type="journal article" date="2015" name="Nat. Genet.">
        <title>The genome and transcriptome of the zoonotic hookworm Ancylostoma ceylanicum identify infection-specific gene families.</title>
        <authorList>
            <person name="Schwarz E.M."/>
            <person name="Hu Y."/>
            <person name="Antoshechkin I."/>
            <person name="Miller M.M."/>
            <person name="Sternberg P.W."/>
            <person name="Aroian R.V."/>
        </authorList>
    </citation>
    <scope>NUCLEOTIDE SEQUENCE</scope>
    <source>
        <strain evidence="2">HY135</strain>
    </source>
</reference>
<gene>
    <name evidence="1" type="primary">Acey_s0075.g956</name>
    <name evidence="1" type="ORF">Y032_0075g956</name>
</gene>
<protein>
    <submittedName>
        <fullName evidence="1">Uncharacterized protein</fullName>
    </submittedName>
</protein>
<dbReference type="EMBL" id="JARK01001411">
    <property type="protein sequence ID" value="EYC06556.1"/>
    <property type="molecule type" value="Genomic_DNA"/>
</dbReference>
<sequence>MSTGVTEYAEHEYDNHFAPNYRFIDFIDFSPFCPRSAYSHENWIFVTVLSRDRRNNMIELDTRSIMKECFSDFMISTCHGDNIGVSTNSEDIMMAGFTSPL</sequence>
<dbReference type="Proteomes" id="UP000024635">
    <property type="component" value="Unassembled WGS sequence"/>
</dbReference>
<comment type="caution">
    <text evidence="1">The sequence shown here is derived from an EMBL/GenBank/DDBJ whole genome shotgun (WGS) entry which is preliminary data.</text>
</comment>
<proteinExistence type="predicted"/>
<dbReference type="AlphaFoldDB" id="A0A016TV03"/>